<keyword evidence="4" id="KW-1185">Reference proteome</keyword>
<accession>A0A0C9UPC1</accession>
<sequence>MEPQQFIMFFIASWLTTSVLLSSLTRADSGVRNSLFVISQAETPSLGINGLTPVGLQRAQTCIPNVMSSTIMMNMVFNASNIGLVLSCTPDPDSGACFAAVATVTPLARNLNLTVDISCSLVYLTVTGDSDTGDNAQDDCVSDLIASFAAKSNKAIIAVWDAGDEDTFFENLDIDLPDDIDDGVFHHDVITTIRADTFISRTSQNCPGLDGMAPGTGDVFVQKPQETENSDDSQDD</sequence>
<protein>
    <submittedName>
        <fullName evidence="3">Uncharacterized protein</fullName>
    </submittedName>
</protein>
<dbReference type="AlphaFoldDB" id="A0A0C9UPC1"/>
<gene>
    <name evidence="3" type="ORF">M422DRAFT_70933</name>
</gene>
<feature type="region of interest" description="Disordered" evidence="1">
    <location>
        <begin position="210"/>
        <end position="236"/>
    </location>
</feature>
<dbReference type="EMBL" id="KN837254">
    <property type="protein sequence ID" value="KIJ30777.1"/>
    <property type="molecule type" value="Genomic_DNA"/>
</dbReference>
<name>A0A0C9UPC1_SPHS4</name>
<reference evidence="3 4" key="1">
    <citation type="submission" date="2014-06" db="EMBL/GenBank/DDBJ databases">
        <title>Evolutionary Origins and Diversification of the Mycorrhizal Mutualists.</title>
        <authorList>
            <consortium name="DOE Joint Genome Institute"/>
            <consortium name="Mycorrhizal Genomics Consortium"/>
            <person name="Kohler A."/>
            <person name="Kuo A."/>
            <person name="Nagy L.G."/>
            <person name="Floudas D."/>
            <person name="Copeland A."/>
            <person name="Barry K.W."/>
            <person name="Cichocki N."/>
            <person name="Veneault-Fourrey C."/>
            <person name="LaButti K."/>
            <person name="Lindquist E.A."/>
            <person name="Lipzen A."/>
            <person name="Lundell T."/>
            <person name="Morin E."/>
            <person name="Murat C."/>
            <person name="Riley R."/>
            <person name="Ohm R."/>
            <person name="Sun H."/>
            <person name="Tunlid A."/>
            <person name="Henrissat B."/>
            <person name="Grigoriev I.V."/>
            <person name="Hibbett D.S."/>
            <person name="Martin F."/>
        </authorList>
    </citation>
    <scope>NUCLEOTIDE SEQUENCE [LARGE SCALE GENOMIC DNA]</scope>
    <source>
        <strain evidence="3 4">SS14</strain>
    </source>
</reference>
<evidence type="ECO:0000256" key="2">
    <source>
        <dbReference type="SAM" id="SignalP"/>
    </source>
</evidence>
<dbReference type="OrthoDB" id="425925at2759"/>
<dbReference type="Proteomes" id="UP000054279">
    <property type="component" value="Unassembled WGS sequence"/>
</dbReference>
<organism evidence="3 4">
    <name type="scientific">Sphaerobolus stellatus (strain SS14)</name>
    <dbReference type="NCBI Taxonomy" id="990650"/>
    <lineage>
        <taxon>Eukaryota</taxon>
        <taxon>Fungi</taxon>
        <taxon>Dikarya</taxon>
        <taxon>Basidiomycota</taxon>
        <taxon>Agaricomycotina</taxon>
        <taxon>Agaricomycetes</taxon>
        <taxon>Phallomycetidae</taxon>
        <taxon>Geastrales</taxon>
        <taxon>Sphaerobolaceae</taxon>
        <taxon>Sphaerobolus</taxon>
    </lineage>
</organism>
<proteinExistence type="predicted"/>
<evidence type="ECO:0000313" key="4">
    <source>
        <dbReference type="Proteomes" id="UP000054279"/>
    </source>
</evidence>
<feature type="signal peptide" evidence="2">
    <location>
        <begin position="1"/>
        <end position="27"/>
    </location>
</feature>
<evidence type="ECO:0000256" key="1">
    <source>
        <dbReference type="SAM" id="MobiDB-lite"/>
    </source>
</evidence>
<keyword evidence="2" id="KW-0732">Signal</keyword>
<evidence type="ECO:0000313" key="3">
    <source>
        <dbReference type="EMBL" id="KIJ30777.1"/>
    </source>
</evidence>
<dbReference type="HOGENOM" id="CLU_102628_0_0_1"/>
<feature type="chain" id="PRO_5002214416" evidence="2">
    <location>
        <begin position="28"/>
        <end position="236"/>
    </location>
</feature>